<gene>
    <name evidence="2" type="ORF">C8Q71DRAFT_788831</name>
</gene>
<evidence type="ECO:0000313" key="2">
    <source>
        <dbReference type="EMBL" id="KAH9829870.1"/>
    </source>
</evidence>
<feature type="chain" id="PRO_5046851583" description="Secreted protein" evidence="1">
    <location>
        <begin position="28"/>
        <end position="99"/>
    </location>
</feature>
<dbReference type="Proteomes" id="UP000814176">
    <property type="component" value="Unassembled WGS sequence"/>
</dbReference>
<dbReference type="GeneID" id="72005973"/>
<organism evidence="2 3">
    <name type="scientific">Rhodofomes roseus</name>
    <dbReference type="NCBI Taxonomy" id="34475"/>
    <lineage>
        <taxon>Eukaryota</taxon>
        <taxon>Fungi</taxon>
        <taxon>Dikarya</taxon>
        <taxon>Basidiomycota</taxon>
        <taxon>Agaricomycotina</taxon>
        <taxon>Agaricomycetes</taxon>
        <taxon>Polyporales</taxon>
        <taxon>Rhodofomes</taxon>
    </lineage>
</organism>
<accession>A0ABQ8K0C3</accession>
<keyword evidence="1" id="KW-0732">Signal</keyword>
<feature type="non-terminal residue" evidence="2">
    <location>
        <position position="1"/>
    </location>
</feature>
<evidence type="ECO:0008006" key="4">
    <source>
        <dbReference type="Google" id="ProtNLM"/>
    </source>
</evidence>
<proteinExistence type="predicted"/>
<evidence type="ECO:0000256" key="1">
    <source>
        <dbReference type="SAM" id="SignalP"/>
    </source>
</evidence>
<dbReference type="EMBL" id="JADCUA010000035">
    <property type="protein sequence ID" value="KAH9829870.1"/>
    <property type="molecule type" value="Genomic_DNA"/>
</dbReference>
<keyword evidence="3" id="KW-1185">Reference proteome</keyword>
<dbReference type="RefSeq" id="XP_047773233.1">
    <property type="nucleotide sequence ID" value="XM_047925241.1"/>
</dbReference>
<reference evidence="2 3" key="1">
    <citation type="journal article" date="2021" name="Environ. Microbiol.">
        <title>Gene family expansions and transcriptome signatures uncover fungal adaptations to wood decay.</title>
        <authorList>
            <person name="Hage H."/>
            <person name="Miyauchi S."/>
            <person name="Viragh M."/>
            <person name="Drula E."/>
            <person name="Min B."/>
            <person name="Chaduli D."/>
            <person name="Navarro D."/>
            <person name="Favel A."/>
            <person name="Norest M."/>
            <person name="Lesage-Meessen L."/>
            <person name="Balint B."/>
            <person name="Merenyi Z."/>
            <person name="de Eugenio L."/>
            <person name="Morin E."/>
            <person name="Martinez A.T."/>
            <person name="Baldrian P."/>
            <person name="Stursova M."/>
            <person name="Martinez M.J."/>
            <person name="Novotny C."/>
            <person name="Magnuson J.K."/>
            <person name="Spatafora J.W."/>
            <person name="Maurice S."/>
            <person name="Pangilinan J."/>
            <person name="Andreopoulos W."/>
            <person name="LaButti K."/>
            <person name="Hundley H."/>
            <person name="Na H."/>
            <person name="Kuo A."/>
            <person name="Barry K."/>
            <person name="Lipzen A."/>
            <person name="Henrissat B."/>
            <person name="Riley R."/>
            <person name="Ahrendt S."/>
            <person name="Nagy L.G."/>
            <person name="Grigoriev I.V."/>
            <person name="Martin F."/>
            <person name="Rosso M.N."/>
        </authorList>
    </citation>
    <scope>NUCLEOTIDE SEQUENCE [LARGE SCALE GENOMIC DNA]</scope>
    <source>
        <strain evidence="2 3">CIRM-BRFM 1785</strain>
    </source>
</reference>
<evidence type="ECO:0000313" key="3">
    <source>
        <dbReference type="Proteomes" id="UP000814176"/>
    </source>
</evidence>
<comment type="caution">
    <text evidence="2">The sequence shown here is derived from an EMBL/GenBank/DDBJ whole genome shotgun (WGS) entry which is preliminary data.</text>
</comment>
<protein>
    <recommendedName>
        <fullName evidence="4">Secreted protein</fullName>
    </recommendedName>
</protein>
<sequence>IHHRQQILLSYCTFILLTFLSRHACTCIPLACHRTCSPPVSTIYSPFNALARAHARPFFPHARAARLIGCVCMLGIHPVRSLAYRPTLLPARPSSRPWP</sequence>
<feature type="signal peptide" evidence="1">
    <location>
        <begin position="1"/>
        <end position="27"/>
    </location>
</feature>
<name>A0ABQ8K0C3_9APHY</name>